<keyword evidence="2" id="KW-0489">Methyltransferase</keyword>
<dbReference type="Gene3D" id="3.40.50.150">
    <property type="entry name" value="Vaccinia Virus protein VP39"/>
    <property type="match status" value="1"/>
</dbReference>
<proteinExistence type="inferred from homology"/>
<keyword evidence="6" id="KW-1185">Reference proteome</keyword>
<feature type="compositionally biased region" description="Low complexity" evidence="4">
    <location>
        <begin position="57"/>
        <end position="69"/>
    </location>
</feature>
<name>A0A1E7FXU8_9STRA</name>
<evidence type="ECO:0000256" key="2">
    <source>
        <dbReference type="ARBA" id="ARBA00022603"/>
    </source>
</evidence>
<dbReference type="AlphaFoldDB" id="A0A1E7FXU8"/>
<dbReference type="InterPro" id="IPR051419">
    <property type="entry name" value="Lys/N-term_MeTrsfase_sf"/>
</dbReference>
<comment type="similarity">
    <text evidence="1">Belongs to the methyltransferase superfamily.</text>
</comment>
<feature type="region of interest" description="Disordered" evidence="4">
    <location>
        <begin position="49"/>
        <end position="77"/>
    </location>
</feature>
<reference evidence="5 6" key="1">
    <citation type="submission" date="2016-09" db="EMBL/GenBank/DDBJ databases">
        <title>Extensive genetic diversity and differential bi-allelic expression allows diatom success in the polar Southern Ocean.</title>
        <authorList>
            <consortium name="DOE Joint Genome Institute"/>
            <person name="Mock T."/>
            <person name="Otillar R.P."/>
            <person name="Strauss J."/>
            <person name="Dupont C."/>
            <person name="Frickenhaus S."/>
            <person name="Maumus F."/>
            <person name="Mcmullan M."/>
            <person name="Sanges R."/>
            <person name="Schmutz J."/>
            <person name="Toseland A."/>
            <person name="Valas R."/>
            <person name="Veluchamy A."/>
            <person name="Ward B.J."/>
            <person name="Allen A."/>
            <person name="Barry K."/>
            <person name="Falciatore A."/>
            <person name="Ferrante M."/>
            <person name="Fortunato A.E."/>
            <person name="Gloeckner G."/>
            <person name="Gruber A."/>
            <person name="Hipkin R."/>
            <person name="Janech M."/>
            <person name="Kroth P."/>
            <person name="Leese F."/>
            <person name="Lindquist E."/>
            <person name="Lyon B.R."/>
            <person name="Martin J."/>
            <person name="Mayer C."/>
            <person name="Parker M."/>
            <person name="Quesneville H."/>
            <person name="Raymond J."/>
            <person name="Uhlig C."/>
            <person name="Valentin K.U."/>
            <person name="Worden A.Z."/>
            <person name="Armbrust E.V."/>
            <person name="Bowler C."/>
            <person name="Green B."/>
            <person name="Moulton V."/>
            <person name="Van Oosterhout C."/>
            <person name="Grigoriev I."/>
        </authorList>
    </citation>
    <scope>NUCLEOTIDE SEQUENCE [LARGE SCALE GENOMIC DNA]</scope>
    <source>
        <strain evidence="5 6">CCMP1102</strain>
    </source>
</reference>
<dbReference type="KEGG" id="fcy:FRACYDRAFT_233146"/>
<dbReference type="InterPro" id="IPR029063">
    <property type="entry name" value="SAM-dependent_MTases_sf"/>
</dbReference>
<evidence type="ECO:0000256" key="4">
    <source>
        <dbReference type="SAM" id="MobiDB-lite"/>
    </source>
</evidence>
<evidence type="ECO:0000313" key="5">
    <source>
        <dbReference type="EMBL" id="OEU22982.1"/>
    </source>
</evidence>
<evidence type="ECO:0000256" key="3">
    <source>
        <dbReference type="ARBA" id="ARBA00022679"/>
    </source>
</evidence>
<dbReference type="OrthoDB" id="44301at2759"/>
<dbReference type="GO" id="GO:0008168">
    <property type="term" value="F:methyltransferase activity"/>
    <property type="evidence" value="ECO:0007669"/>
    <property type="project" value="UniProtKB-KW"/>
</dbReference>
<dbReference type="SUPFAM" id="SSF53335">
    <property type="entry name" value="S-adenosyl-L-methionine-dependent methyltransferases"/>
    <property type="match status" value="1"/>
</dbReference>
<gene>
    <name evidence="5" type="ORF">FRACYDRAFT_233146</name>
</gene>
<evidence type="ECO:0000256" key="1">
    <source>
        <dbReference type="ARBA" id="ARBA00008361"/>
    </source>
</evidence>
<dbReference type="InParanoid" id="A0A1E7FXU8"/>
<dbReference type="EMBL" id="KV784353">
    <property type="protein sequence ID" value="OEU22982.1"/>
    <property type="molecule type" value="Genomic_DNA"/>
</dbReference>
<dbReference type="PANTHER" id="PTHR12176:SF80">
    <property type="entry name" value="EEF1A LYSINE METHYLTRANSFERASE 4"/>
    <property type="match status" value="1"/>
</dbReference>
<dbReference type="PANTHER" id="PTHR12176">
    <property type="entry name" value="SAM-DEPENDENT METHYLTRANSFERASE SUPERFAMILY PROTEIN"/>
    <property type="match status" value="1"/>
</dbReference>
<sequence>MTRDKTHWNSPKPWPLVDHTLSSHNILPYISVPPSRHRQPLIRRLLLSKNDPTADASTSSENINTNTNIVEPDESESSFGRMGYWDESYRQAVHHNSDSTKDGEDKKEVTTTTTTKTISKDVDDDNVDVDVYSWYCGWEEEVGPFFIELFPDRNSLILIPGIGNDICIRDMYDIGDYHRIMAFDYAPQGVECAKKMFGNERIQTIEKEINNNKNSKNGSSSDAGCGDVFRVCDGRDLSSQYNDNMFDGVLDKGTLDSIYLSGAKDKIKSKLYLSMAVNELKRIVKIDGIVFSVTAACVDAVRDAFDDNADADDDVFGADADADDDDLYWKPIRDGSIHITEDGYTSNNVDATMLAWQLTRRE</sequence>
<evidence type="ECO:0000313" key="6">
    <source>
        <dbReference type="Proteomes" id="UP000095751"/>
    </source>
</evidence>
<keyword evidence="3" id="KW-0808">Transferase</keyword>
<dbReference type="Proteomes" id="UP000095751">
    <property type="component" value="Unassembled WGS sequence"/>
</dbReference>
<protein>
    <submittedName>
        <fullName evidence="5">Uncharacterized protein</fullName>
    </submittedName>
</protein>
<organism evidence="5 6">
    <name type="scientific">Fragilariopsis cylindrus CCMP1102</name>
    <dbReference type="NCBI Taxonomy" id="635003"/>
    <lineage>
        <taxon>Eukaryota</taxon>
        <taxon>Sar</taxon>
        <taxon>Stramenopiles</taxon>
        <taxon>Ochrophyta</taxon>
        <taxon>Bacillariophyta</taxon>
        <taxon>Bacillariophyceae</taxon>
        <taxon>Bacillariophycidae</taxon>
        <taxon>Bacillariales</taxon>
        <taxon>Bacillariaceae</taxon>
        <taxon>Fragilariopsis</taxon>
    </lineage>
</organism>
<dbReference type="GO" id="GO:0032259">
    <property type="term" value="P:methylation"/>
    <property type="evidence" value="ECO:0007669"/>
    <property type="project" value="UniProtKB-KW"/>
</dbReference>
<accession>A0A1E7FXU8</accession>